<dbReference type="InterPro" id="IPR003018">
    <property type="entry name" value="GAF"/>
</dbReference>
<keyword evidence="9" id="KW-1185">Reference proteome</keyword>
<dbReference type="InterPro" id="IPR004358">
    <property type="entry name" value="Sig_transdc_His_kin-like_C"/>
</dbReference>
<dbReference type="GO" id="GO:0016301">
    <property type="term" value="F:kinase activity"/>
    <property type="evidence" value="ECO:0007669"/>
    <property type="project" value="UniProtKB-KW"/>
</dbReference>
<keyword evidence="6" id="KW-0902">Two-component regulatory system</keyword>
<accession>A0ABV8UJH5</accession>
<dbReference type="EC" id="2.7.13.3" evidence="2"/>
<dbReference type="InterPro" id="IPR003594">
    <property type="entry name" value="HATPase_dom"/>
</dbReference>
<evidence type="ECO:0000256" key="5">
    <source>
        <dbReference type="ARBA" id="ARBA00022777"/>
    </source>
</evidence>
<name>A0ABV8UJH5_9PROT</name>
<evidence type="ECO:0000313" key="8">
    <source>
        <dbReference type="EMBL" id="MFC4350644.1"/>
    </source>
</evidence>
<keyword evidence="4" id="KW-0808">Transferase</keyword>
<dbReference type="EMBL" id="JBHSCW010000001">
    <property type="protein sequence ID" value="MFC4350644.1"/>
    <property type="molecule type" value="Genomic_DNA"/>
</dbReference>
<dbReference type="InterPro" id="IPR036097">
    <property type="entry name" value="HisK_dim/P_sf"/>
</dbReference>
<evidence type="ECO:0000256" key="1">
    <source>
        <dbReference type="ARBA" id="ARBA00000085"/>
    </source>
</evidence>
<dbReference type="Pfam" id="PF02518">
    <property type="entry name" value="HATPase_c"/>
    <property type="match status" value="1"/>
</dbReference>
<dbReference type="Proteomes" id="UP001595799">
    <property type="component" value="Unassembled WGS sequence"/>
</dbReference>
<dbReference type="InterPro" id="IPR005467">
    <property type="entry name" value="His_kinase_dom"/>
</dbReference>
<dbReference type="Pfam" id="PF00512">
    <property type="entry name" value="HisKA"/>
    <property type="match status" value="1"/>
</dbReference>
<gene>
    <name evidence="8" type="ORF">ACFOW6_03705</name>
</gene>
<dbReference type="SUPFAM" id="SSF55781">
    <property type="entry name" value="GAF domain-like"/>
    <property type="match status" value="1"/>
</dbReference>
<dbReference type="CDD" id="cd00082">
    <property type="entry name" value="HisKA"/>
    <property type="match status" value="1"/>
</dbReference>
<dbReference type="InterPro" id="IPR029016">
    <property type="entry name" value="GAF-like_dom_sf"/>
</dbReference>
<organism evidence="8 9">
    <name type="scientific">Fodinicurvata halophila</name>
    <dbReference type="NCBI Taxonomy" id="1419723"/>
    <lineage>
        <taxon>Bacteria</taxon>
        <taxon>Pseudomonadati</taxon>
        <taxon>Pseudomonadota</taxon>
        <taxon>Alphaproteobacteria</taxon>
        <taxon>Rhodospirillales</taxon>
        <taxon>Rhodovibrionaceae</taxon>
        <taxon>Fodinicurvata</taxon>
    </lineage>
</organism>
<dbReference type="SUPFAM" id="SSF47384">
    <property type="entry name" value="Homodimeric domain of signal transducing histidine kinase"/>
    <property type="match status" value="1"/>
</dbReference>
<dbReference type="InterPro" id="IPR036890">
    <property type="entry name" value="HATPase_C_sf"/>
</dbReference>
<proteinExistence type="predicted"/>
<dbReference type="SMART" id="SM00387">
    <property type="entry name" value="HATPase_c"/>
    <property type="match status" value="1"/>
</dbReference>
<evidence type="ECO:0000256" key="4">
    <source>
        <dbReference type="ARBA" id="ARBA00022679"/>
    </source>
</evidence>
<dbReference type="PANTHER" id="PTHR43711">
    <property type="entry name" value="TWO-COMPONENT HISTIDINE KINASE"/>
    <property type="match status" value="1"/>
</dbReference>
<evidence type="ECO:0000313" key="9">
    <source>
        <dbReference type="Proteomes" id="UP001595799"/>
    </source>
</evidence>
<feature type="domain" description="Histidine kinase" evidence="7">
    <location>
        <begin position="193"/>
        <end position="414"/>
    </location>
</feature>
<dbReference type="PROSITE" id="PS50109">
    <property type="entry name" value="HIS_KIN"/>
    <property type="match status" value="1"/>
</dbReference>
<dbReference type="InterPro" id="IPR003661">
    <property type="entry name" value="HisK_dim/P_dom"/>
</dbReference>
<dbReference type="SMART" id="SM00388">
    <property type="entry name" value="HisKA"/>
    <property type="match status" value="1"/>
</dbReference>
<dbReference type="RefSeq" id="WP_382420974.1">
    <property type="nucleotide sequence ID" value="NZ_JBHSCW010000001.1"/>
</dbReference>
<evidence type="ECO:0000259" key="7">
    <source>
        <dbReference type="PROSITE" id="PS50109"/>
    </source>
</evidence>
<dbReference type="Gene3D" id="3.30.450.40">
    <property type="match status" value="1"/>
</dbReference>
<dbReference type="Gene3D" id="1.10.287.130">
    <property type="match status" value="1"/>
</dbReference>
<dbReference type="SMART" id="SM00065">
    <property type="entry name" value="GAF"/>
    <property type="match status" value="1"/>
</dbReference>
<dbReference type="InterPro" id="IPR050736">
    <property type="entry name" value="Sensor_HK_Regulatory"/>
</dbReference>
<dbReference type="SUPFAM" id="SSF55874">
    <property type="entry name" value="ATPase domain of HSP90 chaperone/DNA topoisomerase II/histidine kinase"/>
    <property type="match status" value="1"/>
</dbReference>
<comment type="caution">
    <text evidence="8">The sequence shown here is derived from an EMBL/GenBank/DDBJ whole genome shotgun (WGS) entry which is preliminary data.</text>
</comment>
<sequence length="417" mass="46564">MHATSGHARLQPSGNETERLRALEDYQLLESEADPRFERIVEMAVDLFDVPIAYISLLDDTRQWFKASTGLDFSETPLAQSFCLHSIQHAGVTVIEDARLDARFSALPMVTDNPGTVFYASVPLVTPDGFRHGTLCLMDRHPRRLDDKQRRLLSSLAEIAVDEMELHRASLQLIKEKQEARRAARIKDDFLAMMSHEFRTPLNAILGFSEVIRAQAMGPVGHEKYLDYAQDIHNSGQHLLSLIDDLLDSAHFGRDGFALQEEAFDPARVAVEALDMMERKAELAGLELRHSIQPHAFRFHGDARRFRQIVLNLLSNAIKFTPAGGRVLLRLKRLEDGRLRLQVADSGIGMTPRERQQAREVFYRGEASAVQAREGAGIGLSLVDRFAQAHGGALGILSRPGRGSVLRVDLPAARLLA</sequence>
<dbReference type="PRINTS" id="PR00344">
    <property type="entry name" value="BCTRLSENSOR"/>
</dbReference>
<dbReference type="Gene3D" id="3.30.565.10">
    <property type="entry name" value="Histidine kinase-like ATPase, C-terminal domain"/>
    <property type="match status" value="1"/>
</dbReference>
<protein>
    <recommendedName>
        <fullName evidence="2">histidine kinase</fullName>
        <ecNumber evidence="2">2.7.13.3</ecNumber>
    </recommendedName>
</protein>
<evidence type="ECO:0000256" key="2">
    <source>
        <dbReference type="ARBA" id="ARBA00012438"/>
    </source>
</evidence>
<evidence type="ECO:0000256" key="3">
    <source>
        <dbReference type="ARBA" id="ARBA00022553"/>
    </source>
</evidence>
<dbReference type="Pfam" id="PF01590">
    <property type="entry name" value="GAF"/>
    <property type="match status" value="1"/>
</dbReference>
<evidence type="ECO:0000256" key="6">
    <source>
        <dbReference type="ARBA" id="ARBA00023012"/>
    </source>
</evidence>
<reference evidence="9" key="1">
    <citation type="journal article" date="2019" name="Int. J. Syst. Evol. Microbiol.">
        <title>The Global Catalogue of Microorganisms (GCM) 10K type strain sequencing project: providing services to taxonomists for standard genome sequencing and annotation.</title>
        <authorList>
            <consortium name="The Broad Institute Genomics Platform"/>
            <consortium name="The Broad Institute Genome Sequencing Center for Infectious Disease"/>
            <person name="Wu L."/>
            <person name="Ma J."/>
        </authorList>
    </citation>
    <scope>NUCLEOTIDE SEQUENCE [LARGE SCALE GENOMIC DNA]</scope>
    <source>
        <strain evidence="9">CECT 8472</strain>
    </source>
</reference>
<keyword evidence="3" id="KW-0597">Phosphoprotein</keyword>
<dbReference type="PANTHER" id="PTHR43711:SF1">
    <property type="entry name" value="HISTIDINE KINASE 1"/>
    <property type="match status" value="1"/>
</dbReference>
<keyword evidence="5 8" id="KW-0418">Kinase</keyword>
<comment type="catalytic activity">
    <reaction evidence="1">
        <text>ATP + protein L-histidine = ADP + protein N-phospho-L-histidine.</text>
        <dbReference type="EC" id="2.7.13.3"/>
    </reaction>
</comment>